<sequence length="206" mass="21214">MHALTSFISAVLAGQVTAMIFPRQDCGDVLEYQNLVQGAPFDQPPVNAVASTCSAPCSHTNEVSHTEGVETSISVSIGAELNFEDIFSLGVEAGFTEAWSTSDTTTCGTSVDCEGTGYKCGAMVTATVVKINGQARLPPGGLGCPGDNDFHDFEIVAPLQANNAGLDCAGDKAAAVMNFEACVKSCNNGDAPEVCAVANNLRVCPA</sequence>
<name>A0A6A6XBB9_9PLEO</name>
<evidence type="ECO:0000313" key="2">
    <source>
        <dbReference type="EMBL" id="KAF2793759.1"/>
    </source>
</evidence>
<feature type="signal peptide" evidence="1">
    <location>
        <begin position="1"/>
        <end position="18"/>
    </location>
</feature>
<organism evidence="2 3">
    <name type="scientific">Melanomma pulvis-pyrius CBS 109.77</name>
    <dbReference type="NCBI Taxonomy" id="1314802"/>
    <lineage>
        <taxon>Eukaryota</taxon>
        <taxon>Fungi</taxon>
        <taxon>Dikarya</taxon>
        <taxon>Ascomycota</taxon>
        <taxon>Pezizomycotina</taxon>
        <taxon>Dothideomycetes</taxon>
        <taxon>Pleosporomycetidae</taxon>
        <taxon>Pleosporales</taxon>
        <taxon>Melanommataceae</taxon>
        <taxon>Melanomma</taxon>
    </lineage>
</organism>
<dbReference type="EMBL" id="MU001915">
    <property type="protein sequence ID" value="KAF2793759.1"/>
    <property type="molecule type" value="Genomic_DNA"/>
</dbReference>
<dbReference type="AlphaFoldDB" id="A0A6A6XBB9"/>
<accession>A0A6A6XBB9</accession>
<feature type="chain" id="PRO_5025672450" evidence="1">
    <location>
        <begin position="19"/>
        <end position="206"/>
    </location>
</feature>
<protein>
    <submittedName>
        <fullName evidence="2">Uncharacterized protein</fullName>
    </submittedName>
</protein>
<evidence type="ECO:0000256" key="1">
    <source>
        <dbReference type="SAM" id="SignalP"/>
    </source>
</evidence>
<keyword evidence="3" id="KW-1185">Reference proteome</keyword>
<proteinExistence type="predicted"/>
<evidence type="ECO:0000313" key="3">
    <source>
        <dbReference type="Proteomes" id="UP000799757"/>
    </source>
</evidence>
<reference evidence="2" key="1">
    <citation type="journal article" date="2020" name="Stud. Mycol.">
        <title>101 Dothideomycetes genomes: a test case for predicting lifestyles and emergence of pathogens.</title>
        <authorList>
            <person name="Haridas S."/>
            <person name="Albert R."/>
            <person name="Binder M."/>
            <person name="Bloem J."/>
            <person name="Labutti K."/>
            <person name="Salamov A."/>
            <person name="Andreopoulos B."/>
            <person name="Baker S."/>
            <person name="Barry K."/>
            <person name="Bills G."/>
            <person name="Bluhm B."/>
            <person name="Cannon C."/>
            <person name="Castanera R."/>
            <person name="Culley D."/>
            <person name="Daum C."/>
            <person name="Ezra D."/>
            <person name="Gonzalez J."/>
            <person name="Henrissat B."/>
            <person name="Kuo A."/>
            <person name="Liang C."/>
            <person name="Lipzen A."/>
            <person name="Lutzoni F."/>
            <person name="Magnuson J."/>
            <person name="Mondo S."/>
            <person name="Nolan M."/>
            <person name="Ohm R."/>
            <person name="Pangilinan J."/>
            <person name="Park H.-J."/>
            <person name="Ramirez L."/>
            <person name="Alfaro M."/>
            <person name="Sun H."/>
            <person name="Tritt A."/>
            <person name="Yoshinaga Y."/>
            <person name="Zwiers L.-H."/>
            <person name="Turgeon B."/>
            <person name="Goodwin S."/>
            <person name="Spatafora J."/>
            <person name="Crous P."/>
            <person name="Grigoriev I."/>
        </authorList>
    </citation>
    <scope>NUCLEOTIDE SEQUENCE</scope>
    <source>
        <strain evidence="2">CBS 109.77</strain>
    </source>
</reference>
<gene>
    <name evidence="2" type="ORF">K505DRAFT_361701</name>
</gene>
<keyword evidence="1" id="KW-0732">Signal</keyword>
<dbReference type="OrthoDB" id="3722144at2759"/>
<dbReference type="Proteomes" id="UP000799757">
    <property type="component" value="Unassembled WGS sequence"/>
</dbReference>